<protein>
    <submittedName>
        <fullName evidence="8">Multidrug resistance protein</fullName>
    </submittedName>
</protein>
<keyword evidence="3 6" id="KW-0812">Transmembrane</keyword>
<accession>A0A561DEQ4</accession>
<dbReference type="EMBL" id="VIVN01000005">
    <property type="protein sequence ID" value="TWE01847.1"/>
    <property type="molecule type" value="Genomic_DNA"/>
</dbReference>
<keyword evidence="4 6" id="KW-1133">Transmembrane helix</keyword>
<dbReference type="Proteomes" id="UP000319671">
    <property type="component" value="Unassembled WGS sequence"/>
</dbReference>
<dbReference type="AlphaFoldDB" id="A0A561DEQ4"/>
<dbReference type="Pfam" id="PF07690">
    <property type="entry name" value="MFS_1"/>
    <property type="match status" value="2"/>
</dbReference>
<proteinExistence type="predicted"/>
<dbReference type="InterPro" id="IPR001958">
    <property type="entry name" value="Tet-R_TetA/multi-R_MdtG-like"/>
</dbReference>
<dbReference type="InterPro" id="IPR020846">
    <property type="entry name" value="MFS_dom"/>
</dbReference>
<feature type="transmembrane region" description="Helical" evidence="6">
    <location>
        <begin position="71"/>
        <end position="89"/>
    </location>
</feature>
<dbReference type="PROSITE" id="PS50850">
    <property type="entry name" value="MFS"/>
    <property type="match status" value="1"/>
</dbReference>
<sequence>MARKSFYLLSFIMFLSMTGYGVVLPALPYLADNLGLSSFQMGSLITGWALTQFLVVPFWGRLIDRIGRKPVLLIGLFGFGIAFLLMVFAESYGQLLVIRIIGAMLSSGTQPAALALVIDTNEKEKRGKALANMGAANALGFLCGPTVGGIFSPMGLHAPFIAAGILSLITIPFVHFLLREPEQKNQKLNELSFKDSLKHMVKPGYRNLLLITFGLAVSTSSLFGVLGYFMIDRFQSTASDTGLAFSAQSLSSVVIQMFFMGFILSKLRELSITKIGLILETFGFACIAFSVTTWMVFAGCLLIGAGQAIARPTIISLLSKQESVGQGTVMGFQQSMDSFGRSVGPLFAGWIFLFHPSAPFVISSCICLFLFVFIVFNLKKESHSYIREKETGNEYLAKQ</sequence>
<evidence type="ECO:0000256" key="1">
    <source>
        <dbReference type="ARBA" id="ARBA00004651"/>
    </source>
</evidence>
<evidence type="ECO:0000313" key="8">
    <source>
        <dbReference type="EMBL" id="TWE01847.1"/>
    </source>
</evidence>
<evidence type="ECO:0000256" key="4">
    <source>
        <dbReference type="ARBA" id="ARBA00022989"/>
    </source>
</evidence>
<gene>
    <name evidence="8" type="ORF">FB550_105216</name>
</gene>
<evidence type="ECO:0000256" key="2">
    <source>
        <dbReference type="ARBA" id="ARBA00022448"/>
    </source>
</evidence>
<comment type="caution">
    <text evidence="8">The sequence shown here is derived from an EMBL/GenBank/DDBJ whole genome shotgun (WGS) entry which is preliminary data.</text>
</comment>
<feature type="domain" description="Major facilitator superfamily (MFS) profile" evidence="7">
    <location>
        <begin position="5"/>
        <end position="382"/>
    </location>
</feature>
<evidence type="ECO:0000259" key="7">
    <source>
        <dbReference type="PROSITE" id="PS50850"/>
    </source>
</evidence>
<keyword evidence="5 6" id="KW-0472">Membrane</keyword>
<dbReference type="PANTHER" id="PTHR23506:SF23">
    <property type="entry name" value="GH10249P"/>
    <property type="match status" value="1"/>
</dbReference>
<evidence type="ECO:0000256" key="3">
    <source>
        <dbReference type="ARBA" id="ARBA00022692"/>
    </source>
</evidence>
<organism evidence="8 9">
    <name type="scientific">Neobacillus bataviensis</name>
    <dbReference type="NCBI Taxonomy" id="220685"/>
    <lineage>
        <taxon>Bacteria</taxon>
        <taxon>Bacillati</taxon>
        <taxon>Bacillota</taxon>
        <taxon>Bacilli</taxon>
        <taxon>Bacillales</taxon>
        <taxon>Bacillaceae</taxon>
        <taxon>Neobacillus</taxon>
    </lineage>
</organism>
<dbReference type="PANTHER" id="PTHR23506">
    <property type="entry name" value="GH10249P"/>
    <property type="match status" value="1"/>
</dbReference>
<keyword evidence="2" id="KW-0813">Transport</keyword>
<comment type="subcellular location">
    <subcellularLocation>
        <location evidence="1">Cell membrane</location>
        <topology evidence="1">Multi-pass membrane protein</topology>
    </subcellularLocation>
</comment>
<dbReference type="SUPFAM" id="SSF103473">
    <property type="entry name" value="MFS general substrate transporter"/>
    <property type="match status" value="1"/>
</dbReference>
<feature type="transmembrane region" description="Helical" evidence="6">
    <location>
        <begin position="360"/>
        <end position="378"/>
    </location>
</feature>
<feature type="transmembrane region" description="Helical" evidence="6">
    <location>
        <begin position="7"/>
        <end position="27"/>
    </location>
</feature>
<feature type="transmembrane region" description="Helical" evidence="6">
    <location>
        <begin position="95"/>
        <end position="118"/>
    </location>
</feature>
<feature type="transmembrane region" description="Helical" evidence="6">
    <location>
        <begin position="208"/>
        <end position="231"/>
    </location>
</feature>
<feature type="transmembrane region" description="Helical" evidence="6">
    <location>
        <begin position="277"/>
        <end position="310"/>
    </location>
</feature>
<evidence type="ECO:0000256" key="5">
    <source>
        <dbReference type="ARBA" id="ARBA00023136"/>
    </source>
</evidence>
<evidence type="ECO:0000256" key="6">
    <source>
        <dbReference type="SAM" id="Phobius"/>
    </source>
</evidence>
<dbReference type="Gene3D" id="1.20.1250.20">
    <property type="entry name" value="MFS general substrate transporter like domains"/>
    <property type="match status" value="1"/>
</dbReference>
<reference evidence="8 9" key="1">
    <citation type="submission" date="2019-06" db="EMBL/GenBank/DDBJ databases">
        <title>Sorghum-associated microbial communities from plants grown in Nebraska, USA.</title>
        <authorList>
            <person name="Schachtman D."/>
        </authorList>
    </citation>
    <scope>NUCLEOTIDE SEQUENCE [LARGE SCALE GENOMIC DNA]</scope>
    <source>
        <strain evidence="8 9">2482</strain>
    </source>
</reference>
<evidence type="ECO:0000313" key="9">
    <source>
        <dbReference type="Proteomes" id="UP000319671"/>
    </source>
</evidence>
<feature type="transmembrane region" description="Helical" evidence="6">
    <location>
        <begin position="157"/>
        <end position="178"/>
    </location>
</feature>
<dbReference type="GO" id="GO:0005886">
    <property type="term" value="C:plasma membrane"/>
    <property type="evidence" value="ECO:0007669"/>
    <property type="project" value="UniProtKB-SubCell"/>
</dbReference>
<feature type="transmembrane region" description="Helical" evidence="6">
    <location>
        <begin position="39"/>
        <end position="59"/>
    </location>
</feature>
<dbReference type="GO" id="GO:0022857">
    <property type="term" value="F:transmembrane transporter activity"/>
    <property type="evidence" value="ECO:0007669"/>
    <property type="project" value="InterPro"/>
</dbReference>
<dbReference type="CDD" id="cd17325">
    <property type="entry name" value="MFS_MdtG_SLC18_like"/>
    <property type="match status" value="1"/>
</dbReference>
<dbReference type="InterPro" id="IPR050930">
    <property type="entry name" value="MFS_Vesicular_Transporter"/>
</dbReference>
<dbReference type="InterPro" id="IPR011701">
    <property type="entry name" value="MFS"/>
</dbReference>
<keyword evidence="9" id="KW-1185">Reference proteome</keyword>
<dbReference type="PRINTS" id="PR01035">
    <property type="entry name" value="TCRTETA"/>
</dbReference>
<feature type="transmembrane region" description="Helical" evidence="6">
    <location>
        <begin position="130"/>
        <end position="151"/>
    </location>
</feature>
<name>A0A561DEQ4_9BACI</name>
<feature type="transmembrane region" description="Helical" evidence="6">
    <location>
        <begin position="243"/>
        <end position="265"/>
    </location>
</feature>
<dbReference type="InterPro" id="IPR036259">
    <property type="entry name" value="MFS_trans_sf"/>
</dbReference>